<protein>
    <submittedName>
        <fullName evidence="2">Tape measure protein</fullName>
    </submittedName>
</protein>
<organism evidence="2 3">
    <name type="scientific">Deinococcus arenicola</name>
    <dbReference type="NCBI Taxonomy" id="2994950"/>
    <lineage>
        <taxon>Bacteria</taxon>
        <taxon>Thermotogati</taxon>
        <taxon>Deinococcota</taxon>
        <taxon>Deinococci</taxon>
        <taxon>Deinococcales</taxon>
        <taxon>Deinococcaceae</taxon>
        <taxon>Deinococcus</taxon>
    </lineage>
</organism>
<feature type="compositionally biased region" description="Basic and acidic residues" evidence="1">
    <location>
        <begin position="537"/>
        <end position="549"/>
    </location>
</feature>
<comment type="caution">
    <text evidence="2">The sequence shown here is derived from an EMBL/GenBank/DDBJ whole genome shotgun (WGS) entry which is preliminary data.</text>
</comment>
<feature type="compositionally biased region" description="Basic and acidic residues" evidence="1">
    <location>
        <begin position="594"/>
        <end position="623"/>
    </location>
</feature>
<evidence type="ECO:0000313" key="2">
    <source>
        <dbReference type="EMBL" id="MDV6376367.1"/>
    </source>
</evidence>
<gene>
    <name evidence="2" type="ORF">ORD21_17370</name>
</gene>
<dbReference type="EMBL" id="JAPMIV010000059">
    <property type="protein sequence ID" value="MDV6376367.1"/>
    <property type="molecule type" value="Genomic_DNA"/>
</dbReference>
<evidence type="ECO:0000313" key="3">
    <source>
        <dbReference type="Proteomes" id="UP001276150"/>
    </source>
</evidence>
<proteinExistence type="predicted"/>
<feature type="region of interest" description="Disordered" evidence="1">
    <location>
        <begin position="524"/>
        <end position="646"/>
    </location>
</feature>
<accession>A0ABU4DVA1</accession>
<evidence type="ECO:0000256" key="1">
    <source>
        <dbReference type="SAM" id="MobiDB-lite"/>
    </source>
</evidence>
<reference evidence="2 3" key="1">
    <citation type="submission" date="2022-11" db="EMBL/GenBank/DDBJ databases">
        <title>Deinococcus ZS9-10, Low Temperature and Draught-tolerating, UV-resistant Bacteria from Continental Antarctica.</title>
        <authorList>
            <person name="Cheng L."/>
        </authorList>
    </citation>
    <scope>NUCLEOTIDE SEQUENCE [LARGE SCALE GENOMIC DNA]</scope>
    <source>
        <strain evidence="2 3">ZS9-10</strain>
    </source>
</reference>
<dbReference type="RefSeq" id="WP_317641726.1">
    <property type="nucleotide sequence ID" value="NZ_JAPMIV010000059.1"/>
</dbReference>
<name>A0ABU4DVA1_9DEIO</name>
<feature type="compositionally biased region" description="Basic and acidic residues" evidence="1">
    <location>
        <begin position="635"/>
        <end position="646"/>
    </location>
</feature>
<keyword evidence="3" id="KW-1185">Reference proteome</keyword>
<sequence>MAAGVQWVIELVDRVSARAAQIDRVLARVESGMNRVNRASNALNSRLASASAAGESSASRIERSWNNAARGLNNFQGGLRGIRASMMDLASIALPAAAAGYAGKQILDAAGQRESNLINMGLLLRTKDQNLVKQSTAWVDRFADITPFKDQDVWRSVRQSMGYGFSFEETKGLVRVVGDVASGASNDPAEAAFRSYSIVRALGQIKGAGKLMQQEVNQLVQAGVQAPAYLKAAFGPNYKKLQQQGKISAASAIKVLLEGIDEQYGGTMMVQSQTLFSTSSTLLSRVQRLFGRLYDPGGLTDLKRLFTNLINISDFEKGPGKRIMDRFMSSGTKLTKAFFGPLADATQGEAAERNVDRLLDKLDQFSDWLTTHGPRIGKEIRGFGEGLKAAGDGAMTLLRPLIWIGERIDRMSGGTGEGVIGKILGFTAGALILGRLANVLSFGGLTMLGRSAGRLLLGGLRIGMNALSTRGLLGEILTNPAGKLAGLRAAMARMMTWSGSAFVATMGTRLASLASRFPTLLGGAGRRGANRRLARTGRQDRGRVDDRLLAGRRAVQVMEPVRRPVGPRQGVHSGHQQLQNLPGHRNGGLRRQHAVSDRRQRHEPPPGHQGRRPDAGDEFRERGGSQQAQRRLGRHRPDSVHAQHGT</sequence>
<dbReference type="Proteomes" id="UP001276150">
    <property type="component" value="Unassembled WGS sequence"/>
</dbReference>